<accession>A0AAE9IDQ3</accession>
<keyword evidence="4" id="KW-0597">Phosphoprotein</keyword>
<dbReference type="NCBIfam" id="TIGR01733">
    <property type="entry name" value="AA-adenyl-dom"/>
    <property type="match status" value="2"/>
</dbReference>
<organism evidence="10 11">
    <name type="scientific">Paenibacillus polymyxa</name>
    <name type="common">Bacillus polymyxa</name>
    <dbReference type="NCBI Taxonomy" id="1406"/>
    <lineage>
        <taxon>Bacteria</taxon>
        <taxon>Bacillati</taxon>
        <taxon>Bacillota</taxon>
        <taxon>Bacilli</taxon>
        <taxon>Bacillales</taxon>
        <taxon>Paenibacillaceae</taxon>
        <taxon>Paenibacillus</taxon>
    </lineage>
</organism>
<dbReference type="Gene3D" id="3.30.300.30">
    <property type="match status" value="2"/>
</dbReference>
<evidence type="ECO:0000256" key="6">
    <source>
        <dbReference type="ARBA" id="ARBA00022737"/>
    </source>
</evidence>
<dbReference type="SUPFAM" id="SSF56801">
    <property type="entry name" value="Acetyl-CoA synthetase-like"/>
    <property type="match status" value="2"/>
</dbReference>
<dbReference type="InterPro" id="IPR023213">
    <property type="entry name" value="CAT-like_dom_sf"/>
</dbReference>
<dbReference type="Pfam" id="PF13193">
    <property type="entry name" value="AMP-binding_C"/>
    <property type="match status" value="1"/>
</dbReference>
<dbReference type="InterPro" id="IPR036736">
    <property type="entry name" value="ACP-like_sf"/>
</dbReference>
<dbReference type="SMART" id="SM00823">
    <property type="entry name" value="PKS_PP"/>
    <property type="match status" value="1"/>
</dbReference>
<evidence type="ECO:0000256" key="2">
    <source>
        <dbReference type="ARBA" id="ARBA00006432"/>
    </source>
</evidence>
<dbReference type="Gene3D" id="3.30.559.30">
    <property type="entry name" value="Nonribosomal peptide synthetase, condensation domain"/>
    <property type="match status" value="2"/>
</dbReference>
<dbReference type="InterPro" id="IPR045851">
    <property type="entry name" value="AMP-bd_C_sf"/>
</dbReference>
<dbReference type="Gene3D" id="2.30.38.10">
    <property type="entry name" value="Luciferase, Domain 3"/>
    <property type="match status" value="2"/>
</dbReference>
<proteinExistence type="inferred from homology"/>
<name>A0AAE9IDQ3_PAEPO</name>
<sequence>MTNVLQHASDVYPMSDIQLGMVFHSLKHPEKGMYHDQFVYQLEDPLFNTELWRQAMTLMVEKHELLRTSFHMEEFSTPVQVVHGQIPIYIDEIDSSSFIGDLKKGISRLLDEDRMVPFNLCEAPLWRMKVLRVDERHEAIIWIFHHAILDGWSVASFMTELVNVYFDLKKGPVTLEPLRSVYKDYVVDQMVISENTELADYWKKELEGYKRLPLPQQSLIQEKAGITILTEELDRTVIEQCKKLARDHHIPLKTLCLTAFLATMYSISYDQDVTVGLVENNRPISEDAEKMLGCFLNTVPFRVFFDQQISWKQLALQVYQKQVDLKTYGRLSFAKIAEITGERETDHNPIFDVIFNFVDFHVFEQVKGHHVQFWLDGYERTNTMLDFSVSTTLDHFVIRVVSVLPEHTARKIIGQYQMLLEMMVSRFDFDKPLDKSSWLLNADLELLSRVNETVALYPRDRTIHSLFEEQASLRPDQTAVVLSTDSLSYKELNERANQLAHVLLSKGVQPDQAVGLITERSLDMIIAILAIFKAGGAYLPIDPSHPAERIRHMLADSQATLLIAQHPCLLPEGTGYEGTIILLSEQPGLGEPVYNPATDVQARHLAYVMYTSGSTGLPKGVMTTHRNVVKTVVNNGYLEITPGDRVLQLSNYAFDGSTFDIYSALLHGASLVMVAHGDLLDPLALMNIIREQQITVSFMTAALFNTLVEVDLEGLSRLRKLAFGGEQASRWHVEKALQVMGDGRLINGYGPTETTVFAATWAVDRSVCDTGVVPIGKPLNNTALYIVDRAGHLQPIGIGGELYVGGEGVARGYVNRPELTAERFVENPWLPGTQMYRTGDLARWLPDGTVEYMGRMDEQVKIRGHRIELGEIESRLLDHPAVREAVVTAARSGSGYARLCAYVVADGEWATKELSAHLKMQLPDYMIPASFVRLKQLPLTSNGKVDKRALPEPTDNCASEYSVPANEMEVALVSLFEDVLGVERIGTKDSFFEHGAHSLNAMTLVARIHKEFGVKVALRDIFEQDSIQALARLIQEEREKEASKAYRPIEPAPSQVYYPVTASQKQMYVVQQMEEENTVTSYHMPFRLELEGMLQTDKLRYALYRLVERHESLRTSFHMVQGELVQQIHKEPFWDMEEEEQPEQAVEKAVQAFLTPFDLGKAPLFRAKLIRVHNERHVLLLDMHHIISDGISVQILFGELARLYAGIEEFGTLHVQYKDYAVWQESFEYQEQLQLQGDYWLQALSGELPVLHLPTDFPRPLIRQNTGASFSFELSARLSEQLKELAGQEQTTLYTVLFAAFGMLLSKYTSQEDLIIGTPNAGRGHADVEQLVGMFVNTLAIRSRPEGQYTYLEYLSLCKDSIHRAHDYAEYPFEELVKKLDFQRDTSRNPLFDVMFSVEDLPQAIDVDGVVFRPGIMDWKRAKFDMDWIAVQGDQLQFMVEYDTSLFLMSTIERMAKHYIYLLEQIIAQPDRCLREYGLVTGAEKDCILQGFNPLDSIAVDPLYIHEQFEDWARRTPEHTAIVFQDNRMSYLTLNERANQLARKLRAAGVGRESIVGILSERSAELIIGVLAVWKAGGAYVPLDADYPPDRIQYMLQNSGITILLTQTTLTSRVRTWQAEEDIGQLSVLCLDDEALYNGDASNLPLVNELQDLAYVIYTSGTTGRPKGVMIEHRGLSSTAAAYRQEYRLDQFPVRLLQLASFSFDVFVGDIARTLCNGGMMVICPQEDRFDAVRLYKWLRDYEITVFESTPALIVPFLEFIDNRNLDIDFIKLLITSSDSCSVHDYRAMQERFASHTRLINSYGVTEASIDSSYYDEPLDNLPATGNVPIGRPWTNARFYIVDSYMNPVPVGVLGELCIAGITVARGYLNQPELTAEKFTVNPFVPGEKMYRTGDLAKWLPDGNVDFIGRIDYQVKIHGFRIELGEIEAAMLCAKGVRQAIVTVRTDDRGTNICADMRSAMTR</sequence>
<reference evidence="10" key="1">
    <citation type="submission" date="2022-11" db="EMBL/GenBank/DDBJ databases">
        <authorList>
            <person name="Vasilchenko N.G."/>
            <person name="Prazdnova E.V."/>
            <person name="Gorovtsov A.V."/>
            <person name="Chistyakov V.A."/>
            <person name="Pak M.L."/>
        </authorList>
    </citation>
    <scope>NUCLEOTIDE SEQUENCE</scope>
    <source>
        <strain evidence="10">R 4.5</strain>
    </source>
</reference>
<comment type="similarity">
    <text evidence="2">Belongs to the ATP-dependent AMP-binding enzyme family.</text>
</comment>
<evidence type="ECO:0000256" key="1">
    <source>
        <dbReference type="ARBA" id="ARBA00001957"/>
    </source>
</evidence>
<dbReference type="GO" id="GO:0005829">
    <property type="term" value="C:cytosol"/>
    <property type="evidence" value="ECO:0007669"/>
    <property type="project" value="TreeGrafter"/>
</dbReference>
<dbReference type="PANTHER" id="PTHR45527">
    <property type="entry name" value="NONRIBOSOMAL PEPTIDE SYNTHETASE"/>
    <property type="match status" value="1"/>
</dbReference>
<dbReference type="FunFam" id="1.10.1200.10:FF:000005">
    <property type="entry name" value="Nonribosomal peptide synthetase 1"/>
    <property type="match status" value="1"/>
</dbReference>
<dbReference type="CDD" id="cd12117">
    <property type="entry name" value="A_NRPS_Srf_like"/>
    <property type="match status" value="1"/>
</dbReference>
<keyword evidence="5" id="KW-0436">Ligase</keyword>
<dbReference type="InterPro" id="IPR009081">
    <property type="entry name" value="PP-bd_ACP"/>
</dbReference>
<keyword evidence="7" id="KW-0045">Antibiotic biosynthesis</keyword>
<evidence type="ECO:0000256" key="5">
    <source>
        <dbReference type="ARBA" id="ARBA00022598"/>
    </source>
</evidence>
<comment type="cofactor">
    <cofactor evidence="1">
        <name>pantetheine 4'-phosphate</name>
        <dbReference type="ChEBI" id="CHEBI:47942"/>
    </cofactor>
</comment>
<dbReference type="PRINTS" id="PR00154">
    <property type="entry name" value="AMPBINDING"/>
</dbReference>
<dbReference type="InterPro" id="IPR000873">
    <property type="entry name" value="AMP-dep_synth/lig_dom"/>
</dbReference>
<dbReference type="Gene3D" id="3.40.50.1820">
    <property type="entry name" value="alpha/beta hydrolase"/>
    <property type="match status" value="1"/>
</dbReference>
<dbReference type="PROSITE" id="PS00455">
    <property type="entry name" value="AMP_BINDING"/>
    <property type="match status" value="2"/>
</dbReference>
<dbReference type="InterPro" id="IPR001242">
    <property type="entry name" value="Condensation_dom"/>
</dbReference>
<dbReference type="EMBL" id="CP097770">
    <property type="protein sequence ID" value="URJ51893.2"/>
    <property type="molecule type" value="Genomic_DNA"/>
</dbReference>
<dbReference type="Pfam" id="PF00550">
    <property type="entry name" value="PP-binding"/>
    <property type="match status" value="1"/>
</dbReference>
<dbReference type="GO" id="GO:0043041">
    <property type="term" value="P:amino acid activation for nonribosomal peptide biosynthetic process"/>
    <property type="evidence" value="ECO:0007669"/>
    <property type="project" value="TreeGrafter"/>
</dbReference>
<dbReference type="FunFam" id="3.40.50.12780:FF:000012">
    <property type="entry name" value="Non-ribosomal peptide synthetase"/>
    <property type="match status" value="2"/>
</dbReference>
<evidence type="ECO:0000256" key="8">
    <source>
        <dbReference type="ARBA" id="ARBA00023268"/>
    </source>
</evidence>
<keyword evidence="8" id="KW-0511">Multifunctional enzyme</keyword>
<dbReference type="Pfam" id="PF00668">
    <property type="entry name" value="Condensation"/>
    <property type="match status" value="2"/>
</dbReference>
<dbReference type="Gene3D" id="3.40.50.980">
    <property type="match status" value="4"/>
</dbReference>
<dbReference type="InterPro" id="IPR020806">
    <property type="entry name" value="PKS_PP-bd"/>
</dbReference>
<dbReference type="GO" id="GO:0008610">
    <property type="term" value="P:lipid biosynthetic process"/>
    <property type="evidence" value="ECO:0007669"/>
    <property type="project" value="UniProtKB-ARBA"/>
</dbReference>
<protein>
    <submittedName>
        <fullName evidence="10">Amino acid adenylation domain-containing protein</fullName>
    </submittedName>
</protein>
<dbReference type="SUPFAM" id="SSF47336">
    <property type="entry name" value="ACP-like"/>
    <property type="match status" value="1"/>
</dbReference>
<dbReference type="GO" id="GO:0016874">
    <property type="term" value="F:ligase activity"/>
    <property type="evidence" value="ECO:0007669"/>
    <property type="project" value="UniProtKB-KW"/>
</dbReference>
<dbReference type="FunFam" id="3.40.50.980:FF:000002">
    <property type="entry name" value="Enterobactin synthetase component F"/>
    <property type="match status" value="1"/>
</dbReference>
<dbReference type="PANTHER" id="PTHR45527:SF1">
    <property type="entry name" value="FATTY ACID SYNTHASE"/>
    <property type="match status" value="1"/>
</dbReference>
<dbReference type="SUPFAM" id="SSF52777">
    <property type="entry name" value="CoA-dependent acyltransferases"/>
    <property type="match status" value="4"/>
</dbReference>
<gene>
    <name evidence="10" type="ORF">MF626_001345</name>
</gene>
<dbReference type="Proteomes" id="UP001055784">
    <property type="component" value="Chromosome"/>
</dbReference>
<dbReference type="NCBIfam" id="NF003417">
    <property type="entry name" value="PRK04813.1"/>
    <property type="match status" value="2"/>
</dbReference>
<keyword evidence="3" id="KW-0596">Phosphopantetheine</keyword>
<evidence type="ECO:0000256" key="7">
    <source>
        <dbReference type="ARBA" id="ARBA00023194"/>
    </source>
</evidence>
<dbReference type="InterPro" id="IPR025110">
    <property type="entry name" value="AMP-bd_C"/>
</dbReference>
<dbReference type="FunFam" id="3.30.300.30:FF:000010">
    <property type="entry name" value="Enterobactin synthetase component F"/>
    <property type="match status" value="1"/>
</dbReference>
<evidence type="ECO:0000256" key="3">
    <source>
        <dbReference type="ARBA" id="ARBA00022450"/>
    </source>
</evidence>
<evidence type="ECO:0000313" key="11">
    <source>
        <dbReference type="Proteomes" id="UP001055784"/>
    </source>
</evidence>
<dbReference type="GO" id="GO:0044550">
    <property type="term" value="P:secondary metabolite biosynthetic process"/>
    <property type="evidence" value="ECO:0007669"/>
    <property type="project" value="UniProtKB-ARBA"/>
</dbReference>
<feature type="domain" description="Carrier" evidence="9">
    <location>
        <begin position="963"/>
        <end position="1038"/>
    </location>
</feature>
<dbReference type="InterPro" id="IPR010071">
    <property type="entry name" value="AA_adenyl_dom"/>
</dbReference>
<dbReference type="Gene3D" id="3.30.559.10">
    <property type="entry name" value="Chloramphenicol acetyltransferase-like domain"/>
    <property type="match status" value="2"/>
</dbReference>
<dbReference type="FunFam" id="2.30.38.10:FF:000001">
    <property type="entry name" value="Non-ribosomal peptide synthetase PvdI"/>
    <property type="match status" value="2"/>
</dbReference>
<dbReference type="Pfam" id="PF00501">
    <property type="entry name" value="AMP-binding"/>
    <property type="match status" value="2"/>
</dbReference>
<evidence type="ECO:0000259" key="9">
    <source>
        <dbReference type="PROSITE" id="PS50075"/>
    </source>
</evidence>
<dbReference type="InterPro" id="IPR029058">
    <property type="entry name" value="AB_hydrolase_fold"/>
</dbReference>
<dbReference type="GO" id="GO:0017000">
    <property type="term" value="P:antibiotic biosynthetic process"/>
    <property type="evidence" value="ECO:0007669"/>
    <property type="project" value="UniProtKB-KW"/>
</dbReference>
<dbReference type="InterPro" id="IPR020845">
    <property type="entry name" value="AMP-binding_CS"/>
</dbReference>
<evidence type="ECO:0000256" key="4">
    <source>
        <dbReference type="ARBA" id="ARBA00022553"/>
    </source>
</evidence>
<dbReference type="CDD" id="cd19531">
    <property type="entry name" value="LCL_NRPS-like"/>
    <property type="match status" value="1"/>
</dbReference>
<dbReference type="PROSITE" id="PS50075">
    <property type="entry name" value="CARRIER"/>
    <property type="match status" value="1"/>
</dbReference>
<keyword evidence="6" id="KW-0677">Repeat</keyword>
<evidence type="ECO:0000313" key="10">
    <source>
        <dbReference type="EMBL" id="URJ51893.2"/>
    </source>
</evidence>
<dbReference type="InterPro" id="IPR020459">
    <property type="entry name" value="AMP-binding"/>
</dbReference>
<dbReference type="GO" id="GO:0031177">
    <property type="term" value="F:phosphopantetheine binding"/>
    <property type="evidence" value="ECO:0007669"/>
    <property type="project" value="InterPro"/>
</dbReference>
<dbReference type="FunFam" id="3.40.50.980:FF:000001">
    <property type="entry name" value="Non-ribosomal peptide synthetase"/>
    <property type="match status" value="2"/>
</dbReference>